<dbReference type="PANTHER" id="PTHR34351:SF1">
    <property type="entry name" value="SLR1927 PROTEIN"/>
    <property type="match status" value="1"/>
</dbReference>
<gene>
    <name evidence="3" type="ORF">DSM112329_03402</name>
</gene>
<keyword evidence="2" id="KW-0472">Membrane</keyword>
<name>A0AAU7AXT3_9ACTN</name>
<reference evidence="3" key="1">
    <citation type="submission" date="2022-12" db="EMBL/GenBank/DDBJ databases">
        <title>Paraconexibacter alkalitolerans sp. nov. and Baekduia alba sp. nov., isolated from soil and emended description of the genera Paraconexibacter (Chun et al., 2020) and Baekduia (An et al., 2020).</title>
        <authorList>
            <person name="Vieira S."/>
            <person name="Huber K.J."/>
            <person name="Geppert A."/>
            <person name="Wolf J."/>
            <person name="Neumann-Schaal M."/>
            <person name="Muesken M."/>
            <person name="Overmann J."/>
        </authorList>
    </citation>
    <scope>NUCLEOTIDE SEQUENCE</scope>
    <source>
        <strain evidence="3">AEG42_29</strain>
    </source>
</reference>
<accession>A0AAU7AXT3</accession>
<sequence>MPPDRRSGTGHTRALPTTGLLLVLTAGATLHLLGRTSASGWIALASAALLALPVVALLTRPRLGGLQVTRLIHGQPVAGQRSDVTLTLSNAGRRMTPATTVVDHLPGHEQLVVAFGALRPGASASVRGERLAVQRTASETSTATLRTTSPVGLIGTEVPCPVPGRVVVHPEPATPRGRPAGAGGLGASRAAAPGPGTEILGLRDWRHGESARSVAARASARHGRPLVLEREREDAATLVILVGFGHGPAWEAALSDAASMAVSALRSGRPLALHGLPGTAQTAKGVLDAFAAADDSPALHRAALDDALRQAGHGGVLVVVAGTAARADTDGLLAGLRRAAARRRCAVVVLDERADD</sequence>
<evidence type="ECO:0000256" key="2">
    <source>
        <dbReference type="SAM" id="Phobius"/>
    </source>
</evidence>
<dbReference type="EMBL" id="CP114014">
    <property type="protein sequence ID" value="XAY06531.1"/>
    <property type="molecule type" value="Genomic_DNA"/>
</dbReference>
<protein>
    <recommendedName>
        <fullName evidence="4">DUF58 domain-containing protein</fullName>
    </recommendedName>
</protein>
<dbReference type="PANTHER" id="PTHR34351">
    <property type="entry name" value="SLR1927 PROTEIN-RELATED"/>
    <property type="match status" value="1"/>
</dbReference>
<feature type="transmembrane region" description="Helical" evidence="2">
    <location>
        <begin position="39"/>
        <end position="58"/>
    </location>
</feature>
<feature type="transmembrane region" description="Helical" evidence="2">
    <location>
        <begin position="12"/>
        <end position="33"/>
    </location>
</feature>
<keyword evidence="2" id="KW-1133">Transmembrane helix</keyword>
<evidence type="ECO:0000256" key="1">
    <source>
        <dbReference type="SAM" id="MobiDB-lite"/>
    </source>
</evidence>
<proteinExistence type="predicted"/>
<keyword evidence="2" id="KW-0812">Transmembrane</keyword>
<evidence type="ECO:0000313" key="3">
    <source>
        <dbReference type="EMBL" id="XAY06531.1"/>
    </source>
</evidence>
<dbReference type="AlphaFoldDB" id="A0AAU7AXT3"/>
<feature type="region of interest" description="Disordered" evidence="1">
    <location>
        <begin position="171"/>
        <end position="193"/>
    </location>
</feature>
<evidence type="ECO:0008006" key="4">
    <source>
        <dbReference type="Google" id="ProtNLM"/>
    </source>
</evidence>
<dbReference type="KEGG" id="parq:DSM112329_03402"/>
<organism evidence="3">
    <name type="scientific">Paraconexibacter sp. AEG42_29</name>
    <dbReference type="NCBI Taxonomy" id="2997339"/>
    <lineage>
        <taxon>Bacteria</taxon>
        <taxon>Bacillati</taxon>
        <taxon>Actinomycetota</taxon>
        <taxon>Thermoleophilia</taxon>
        <taxon>Solirubrobacterales</taxon>
        <taxon>Paraconexibacteraceae</taxon>
        <taxon>Paraconexibacter</taxon>
    </lineage>
</organism>